<dbReference type="RefSeq" id="WP_163830482.1">
    <property type="nucleotide sequence ID" value="NZ_JAAGUZ010000315.1"/>
</dbReference>
<accession>A0A6P1DJ52</accession>
<dbReference type="AlphaFoldDB" id="A0A6P1DJ52"/>
<comment type="caution">
    <text evidence="1">The sequence shown here is derived from an EMBL/GenBank/DDBJ whole genome shotgun (WGS) entry which is preliminary data.</text>
</comment>
<organism evidence="1 2">
    <name type="scientific">Nocardia cyriacigeorgica</name>
    <dbReference type="NCBI Taxonomy" id="135487"/>
    <lineage>
        <taxon>Bacteria</taxon>
        <taxon>Bacillati</taxon>
        <taxon>Actinomycetota</taxon>
        <taxon>Actinomycetes</taxon>
        <taxon>Mycobacteriales</taxon>
        <taxon>Nocardiaceae</taxon>
        <taxon>Nocardia</taxon>
    </lineage>
</organism>
<dbReference type="EMBL" id="JAAGUZ010000315">
    <property type="protein sequence ID" value="NEW48422.1"/>
    <property type="molecule type" value="Genomic_DNA"/>
</dbReference>
<dbReference type="Proteomes" id="UP000468928">
    <property type="component" value="Unassembled WGS sequence"/>
</dbReference>
<protein>
    <submittedName>
        <fullName evidence="1">Uncharacterized protein</fullName>
    </submittedName>
</protein>
<evidence type="ECO:0000313" key="1">
    <source>
        <dbReference type="EMBL" id="NEW48422.1"/>
    </source>
</evidence>
<sequence length="68" mass="7320">VLESSNRLGSMGALPHIAGVAGDDEPEQVLSLLQTLVAEIPVLDSSCGSVLLVARYRFCRVRRPCPEK</sequence>
<proteinExistence type="predicted"/>
<feature type="non-terminal residue" evidence="1">
    <location>
        <position position="1"/>
    </location>
</feature>
<reference evidence="1 2" key="1">
    <citation type="submission" date="2020-01" db="EMBL/GenBank/DDBJ databases">
        <title>Genetics and antimicrobial susceptibilities of Nocardia species isolated from the soil; a comparison with species isolated from humans.</title>
        <authorList>
            <person name="Carrasco G."/>
            <person name="Monzon S."/>
            <person name="Sansegundo M."/>
            <person name="Garcia E."/>
            <person name="Garrido N."/>
            <person name="Medina M.J."/>
            <person name="Villalon P."/>
            <person name="Ramirez-Arocha A.C."/>
            <person name="Jimenez P."/>
            <person name="Cuesta I."/>
            <person name="Valdezate S."/>
        </authorList>
    </citation>
    <scope>NUCLEOTIDE SEQUENCE [LARGE SCALE GENOMIC DNA]</scope>
    <source>
        <strain evidence="1 2">CNM20110639</strain>
    </source>
</reference>
<name>A0A6P1DJ52_9NOCA</name>
<gene>
    <name evidence="1" type="ORF">GV789_29200</name>
</gene>
<evidence type="ECO:0000313" key="2">
    <source>
        <dbReference type="Proteomes" id="UP000468928"/>
    </source>
</evidence>